<dbReference type="GO" id="GO:0005886">
    <property type="term" value="C:plasma membrane"/>
    <property type="evidence" value="ECO:0007669"/>
    <property type="project" value="UniProtKB-SubCell"/>
</dbReference>
<dbReference type="Gene3D" id="1.10.3430.10">
    <property type="entry name" value="Ammonium transporter AmtB like domains"/>
    <property type="match status" value="1"/>
</dbReference>
<proteinExistence type="inferred from homology"/>
<evidence type="ECO:0000313" key="12">
    <source>
        <dbReference type="Proteomes" id="UP000287171"/>
    </source>
</evidence>
<feature type="transmembrane region" description="Helical" evidence="9">
    <location>
        <begin position="25"/>
        <end position="46"/>
    </location>
</feature>
<feature type="transmembrane region" description="Helical" evidence="9">
    <location>
        <begin position="216"/>
        <end position="239"/>
    </location>
</feature>
<feature type="transmembrane region" description="Helical" evidence="9">
    <location>
        <begin position="251"/>
        <end position="273"/>
    </location>
</feature>
<keyword evidence="6 9" id="KW-0472">Membrane</keyword>
<feature type="transmembrane region" description="Helical" evidence="9">
    <location>
        <begin position="66"/>
        <end position="89"/>
    </location>
</feature>
<evidence type="ECO:0000256" key="9">
    <source>
        <dbReference type="RuleBase" id="RU362002"/>
    </source>
</evidence>
<keyword evidence="3 9" id="KW-0813">Transport</keyword>
<feature type="transmembrane region" description="Helical" evidence="9">
    <location>
        <begin position="411"/>
        <end position="433"/>
    </location>
</feature>
<dbReference type="SUPFAM" id="SSF111352">
    <property type="entry name" value="Ammonium transporter"/>
    <property type="match status" value="1"/>
</dbReference>
<evidence type="ECO:0000259" key="10">
    <source>
        <dbReference type="Pfam" id="PF00909"/>
    </source>
</evidence>
<feature type="transmembrane region" description="Helical" evidence="9">
    <location>
        <begin position="154"/>
        <end position="176"/>
    </location>
</feature>
<evidence type="ECO:0000256" key="7">
    <source>
        <dbReference type="ARBA" id="ARBA00023177"/>
    </source>
</evidence>
<keyword evidence="7 9" id="KW-0924">Ammonia transport</keyword>
<dbReference type="PANTHER" id="PTHR43029:SF10">
    <property type="entry name" value="AMMONIUM TRANSPORTER MEP2"/>
    <property type="match status" value="1"/>
</dbReference>
<feature type="domain" description="Ammonium transporter AmtB-like" evidence="10">
    <location>
        <begin position="65"/>
        <end position="462"/>
    </location>
</feature>
<evidence type="ECO:0000256" key="4">
    <source>
        <dbReference type="ARBA" id="ARBA00022692"/>
    </source>
</evidence>
<evidence type="ECO:0000256" key="3">
    <source>
        <dbReference type="ARBA" id="ARBA00022448"/>
    </source>
</evidence>
<dbReference type="InterPro" id="IPR029020">
    <property type="entry name" value="Ammonium/urea_transptr"/>
</dbReference>
<comment type="caution">
    <text evidence="11">The sequence shown here is derived from an EMBL/GenBank/DDBJ whole genome shotgun (WGS) entry which is preliminary data.</text>
</comment>
<dbReference type="PANTHER" id="PTHR43029">
    <property type="entry name" value="AMMONIUM TRANSPORTER MEP2"/>
    <property type="match status" value="1"/>
</dbReference>
<evidence type="ECO:0000256" key="8">
    <source>
        <dbReference type="ARBA" id="ARBA00050025"/>
    </source>
</evidence>
<evidence type="ECO:0000256" key="1">
    <source>
        <dbReference type="ARBA" id="ARBA00004141"/>
    </source>
</evidence>
<keyword evidence="12" id="KW-1185">Reference proteome</keyword>
<sequence>MITTEVTPSSEKKQAASVGNRNRTLLIQVILLAVIGLIAGYASKYFAGASAGNFDAKAINAGDTAWVLTAAALVMVMTPAVGFFYGGMVTSKNVVSVIKQTLLILALVSVQWVVIGYSLVFGNDIGGVIGGLNYFGLSGVGYAPSVYAPTIPHLAFMVFQGMFAIITPALIIGSFVERIRFRTLVIFVLLWSTLVYDPIAHWVWGTGGWLHNLGALDFAGGTVVHISAGFAGLAAAMAIGKRRGFQKGEALASNNVPFVLLGAALLWFGWFGFNAGSALAASPLSVSAFVVTNTAAAAAALTWMALSWAEHKKPSAMATATGAVCGLVAITPASGFVGPVASIAIGIIAGIVTYLMLFLRSKFTNIDDTLDVWAAHGMGGVTGAILTGVFAEKAINSAGNNGLLFGNPGQFGTQVLAVLVTLVYSFILTFILFKLLSPLGLRVPAEDEELGLDIAVHGEEGYRL</sequence>
<evidence type="ECO:0000256" key="5">
    <source>
        <dbReference type="ARBA" id="ARBA00022989"/>
    </source>
</evidence>
<keyword evidence="5 9" id="KW-1133">Transmembrane helix</keyword>
<protein>
    <recommendedName>
        <fullName evidence="8 9">Ammonium transporter</fullName>
    </recommendedName>
</protein>
<dbReference type="Pfam" id="PF00909">
    <property type="entry name" value="Ammonium_transp"/>
    <property type="match status" value="1"/>
</dbReference>
<comment type="similarity">
    <text evidence="2 9">Belongs to the ammonia transporter channel (TC 1.A.11.2) family.</text>
</comment>
<feature type="transmembrane region" description="Helical" evidence="9">
    <location>
        <begin position="101"/>
        <end position="120"/>
    </location>
</feature>
<dbReference type="InterPro" id="IPR001905">
    <property type="entry name" value="Ammonium_transpt"/>
</dbReference>
<comment type="subcellular location">
    <subcellularLocation>
        <location evidence="9">Cell membrane</location>
        <topology evidence="9">Multi-pass membrane protein</topology>
    </subcellularLocation>
    <subcellularLocation>
        <location evidence="1">Membrane</location>
        <topology evidence="1">Multi-pass membrane protein</topology>
    </subcellularLocation>
</comment>
<feature type="transmembrane region" description="Helical" evidence="9">
    <location>
        <begin position="371"/>
        <end position="391"/>
    </location>
</feature>
<organism evidence="11 12">
    <name type="scientific">Dictyobacter alpinus</name>
    <dbReference type="NCBI Taxonomy" id="2014873"/>
    <lineage>
        <taxon>Bacteria</taxon>
        <taxon>Bacillati</taxon>
        <taxon>Chloroflexota</taxon>
        <taxon>Ktedonobacteria</taxon>
        <taxon>Ktedonobacterales</taxon>
        <taxon>Dictyobacteraceae</taxon>
        <taxon>Dictyobacter</taxon>
    </lineage>
</organism>
<name>A0A402BC92_9CHLR</name>
<evidence type="ECO:0000256" key="2">
    <source>
        <dbReference type="ARBA" id="ARBA00005887"/>
    </source>
</evidence>
<dbReference type="InterPro" id="IPR018047">
    <property type="entry name" value="Ammonium_transpt_CS"/>
</dbReference>
<dbReference type="Proteomes" id="UP000287171">
    <property type="component" value="Unassembled WGS sequence"/>
</dbReference>
<dbReference type="EMBL" id="BIFT01000001">
    <property type="protein sequence ID" value="GCE28920.1"/>
    <property type="molecule type" value="Genomic_DNA"/>
</dbReference>
<dbReference type="AlphaFoldDB" id="A0A402BC92"/>
<evidence type="ECO:0000256" key="6">
    <source>
        <dbReference type="ARBA" id="ARBA00023136"/>
    </source>
</evidence>
<dbReference type="GO" id="GO:0008519">
    <property type="term" value="F:ammonium channel activity"/>
    <property type="evidence" value="ECO:0007669"/>
    <property type="project" value="InterPro"/>
</dbReference>
<feature type="transmembrane region" description="Helical" evidence="9">
    <location>
        <begin position="340"/>
        <end position="359"/>
    </location>
</feature>
<dbReference type="PROSITE" id="PS01219">
    <property type="entry name" value="AMMONIUM_TRANSP"/>
    <property type="match status" value="1"/>
</dbReference>
<evidence type="ECO:0000313" key="11">
    <source>
        <dbReference type="EMBL" id="GCE28920.1"/>
    </source>
</evidence>
<feature type="transmembrane region" description="Helical" evidence="9">
    <location>
        <begin position="183"/>
        <end position="204"/>
    </location>
</feature>
<dbReference type="InterPro" id="IPR024041">
    <property type="entry name" value="NH4_transpt_AmtB-like_dom"/>
</dbReference>
<feature type="transmembrane region" description="Helical" evidence="9">
    <location>
        <begin position="285"/>
        <end position="309"/>
    </location>
</feature>
<feature type="transmembrane region" description="Helical" evidence="9">
    <location>
        <begin position="316"/>
        <end position="334"/>
    </location>
</feature>
<reference evidence="12" key="1">
    <citation type="submission" date="2018-12" db="EMBL/GenBank/DDBJ databases">
        <title>Tengunoibacter tsumagoiensis gen. nov., sp. nov., Dictyobacter kobayashii sp. nov., D. alpinus sp. nov., and D. joshuensis sp. nov. and description of Dictyobacteraceae fam. nov. within the order Ktedonobacterales isolated from Tengu-no-mugimeshi.</title>
        <authorList>
            <person name="Wang C.M."/>
            <person name="Zheng Y."/>
            <person name="Sakai Y."/>
            <person name="Toyoda A."/>
            <person name="Minakuchi Y."/>
            <person name="Abe K."/>
            <person name="Yokota A."/>
            <person name="Yabe S."/>
        </authorList>
    </citation>
    <scope>NUCLEOTIDE SEQUENCE [LARGE SCALE GENOMIC DNA]</scope>
    <source>
        <strain evidence="12">Uno16</strain>
    </source>
</reference>
<dbReference type="NCBIfam" id="TIGR00836">
    <property type="entry name" value="amt"/>
    <property type="match status" value="1"/>
</dbReference>
<keyword evidence="4 9" id="KW-0812">Transmembrane</keyword>
<accession>A0A402BC92</accession>
<gene>
    <name evidence="11" type="ORF">KDA_44040</name>
</gene>